<dbReference type="EMBL" id="KB467909">
    <property type="protein sequence ID" value="PCH37068.1"/>
    <property type="molecule type" value="Genomic_DNA"/>
</dbReference>
<gene>
    <name evidence="3" type="ORF">WOLCODRAFT_20899</name>
</gene>
<feature type="domain" description="Fungal-type protein kinase" evidence="2">
    <location>
        <begin position="361"/>
        <end position="446"/>
    </location>
</feature>
<feature type="region of interest" description="Disordered" evidence="1">
    <location>
        <begin position="1"/>
        <end position="23"/>
    </location>
</feature>
<evidence type="ECO:0000313" key="3">
    <source>
        <dbReference type="EMBL" id="PCH37068.1"/>
    </source>
</evidence>
<proteinExistence type="predicted"/>
<feature type="region of interest" description="Disordered" evidence="1">
    <location>
        <begin position="217"/>
        <end position="242"/>
    </location>
</feature>
<dbReference type="AlphaFoldDB" id="A0A2H3JH72"/>
<name>A0A2H3JH72_WOLCO</name>
<organism evidence="3 4">
    <name type="scientific">Wolfiporia cocos (strain MD-104)</name>
    <name type="common">Brown rot fungus</name>
    <dbReference type="NCBI Taxonomy" id="742152"/>
    <lineage>
        <taxon>Eukaryota</taxon>
        <taxon>Fungi</taxon>
        <taxon>Dikarya</taxon>
        <taxon>Basidiomycota</taxon>
        <taxon>Agaricomycotina</taxon>
        <taxon>Agaricomycetes</taxon>
        <taxon>Polyporales</taxon>
        <taxon>Phaeolaceae</taxon>
        <taxon>Wolfiporia</taxon>
    </lineage>
</organism>
<protein>
    <recommendedName>
        <fullName evidence="2">Fungal-type protein kinase domain-containing protein</fullName>
    </recommendedName>
</protein>
<reference evidence="3 4" key="1">
    <citation type="journal article" date="2012" name="Science">
        <title>The Paleozoic origin of enzymatic lignin decomposition reconstructed from 31 fungal genomes.</title>
        <authorList>
            <person name="Floudas D."/>
            <person name="Binder M."/>
            <person name="Riley R."/>
            <person name="Barry K."/>
            <person name="Blanchette R.A."/>
            <person name="Henrissat B."/>
            <person name="Martinez A.T."/>
            <person name="Otillar R."/>
            <person name="Spatafora J.W."/>
            <person name="Yadav J.S."/>
            <person name="Aerts A."/>
            <person name="Benoit I."/>
            <person name="Boyd A."/>
            <person name="Carlson A."/>
            <person name="Copeland A."/>
            <person name="Coutinho P.M."/>
            <person name="de Vries R.P."/>
            <person name="Ferreira P."/>
            <person name="Findley K."/>
            <person name="Foster B."/>
            <person name="Gaskell J."/>
            <person name="Glotzer D."/>
            <person name="Gorecki P."/>
            <person name="Heitman J."/>
            <person name="Hesse C."/>
            <person name="Hori C."/>
            <person name="Igarashi K."/>
            <person name="Jurgens J.A."/>
            <person name="Kallen N."/>
            <person name="Kersten P."/>
            <person name="Kohler A."/>
            <person name="Kuees U."/>
            <person name="Kumar T.K.A."/>
            <person name="Kuo A."/>
            <person name="LaButti K."/>
            <person name="Larrondo L.F."/>
            <person name="Lindquist E."/>
            <person name="Ling A."/>
            <person name="Lombard V."/>
            <person name="Lucas S."/>
            <person name="Lundell T."/>
            <person name="Martin R."/>
            <person name="McLaughlin D.J."/>
            <person name="Morgenstern I."/>
            <person name="Morin E."/>
            <person name="Murat C."/>
            <person name="Nagy L.G."/>
            <person name="Nolan M."/>
            <person name="Ohm R.A."/>
            <person name="Patyshakuliyeva A."/>
            <person name="Rokas A."/>
            <person name="Ruiz-Duenas F.J."/>
            <person name="Sabat G."/>
            <person name="Salamov A."/>
            <person name="Samejima M."/>
            <person name="Schmutz J."/>
            <person name="Slot J.C."/>
            <person name="St John F."/>
            <person name="Stenlid J."/>
            <person name="Sun H."/>
            <person name="Sun S."/>
            <person name="Syed K."/>
            <person name="Tsang A."/>
            <person name="Wiebenga A."/>
            <person name="Young D."/>
            <person name="Pisabarro A."/>
            <person name="Eastwood D.C."/>
            <person name="Martin F."/>
            <person name="Cullen D."/>
            <person name="Grigoriev I.V."/>
            <person name="Hibbett D.S."/>
        </authorList>
    </citation>
    <scope>NUCLEOTIDE SEQUENCE [LARGE SCALE GENOMIC DNA]</scope>
    <source>
        <strain evidence="3 4">MD-104</strain>
    </source>
</reference>
<dbReference type="Pfam" id="PF17667">
    <property type="entry name" value="Pkinase_fungal"/>
    <property type="match status" value="1"/>
</dbReference>
<keyword evidence="4" id="KW-1185">Reference proteome</keyword>
<dbReference type="InterPro" id="IPR040976">
    <property type="entry name" value="Pkinase_fungal"/>
</dbReference>
<accession>A0A2H3JH72</accession>
<evidence type="ECO:0000259" key="2">
    <source>
        <dbReference type="Pfam" id="PF17667"/>
    </source>
</evidence>
<evidence type="ECO:0000313" key="4">
    <source>
        <dbReference type="Proteomes" id="UP000218811"/>
    </source>
</evidence>
<evidence type="ECO:0000256" key="1">
    <source>
        <dbReference type="SAM" id="MobiDB-lite"/>
    </source>
</evidence>
<sequence length="446" mass="49413">MSELSYSKKKRAAFKLSTDPPRKQSVAAYHRHQTLHIGSGSVRSERQSTAVAKLGVDVNIARKAHSARGNGQSQKCKDMLTMVPPLTPIKNLERTHGRIARLLVHDASRICRQSFPSCYISQRCVFNSAQRPRNRIRVGGRLHFISASTIATTVLTPLAEGLLGDPSYGRTYTEVHDACHRYAEHIAPISMAATSVCPAPQDAPILIQPDFSGSPTWLSSSLHRSPADLSTTDPSANDQEKVEDEEVVASWLNLLSKTIDYRLQERRLNRSVLCPQLQRMWSGTGLSSGHTCKLCARSPEPIKRTILTVASLAMRIGPSRISHSGDLSQHLPLSTSTLFSTSSTAWGFYIWRIAHSPPQNKPLFLRIIYSLMFALLDYLGIDLSITYPTNGYSFGRPITVRVDESEYVIDDAGCNVFQSNCLQGRATSCWVVHEPGSDRKLLLKDS</sequence>
<feature type="compositionally biased region" description="Polar residues" evidence="1">
    <location>
        <begin position="217"/>
        <end position="237"/>
    </location>
</feature>
<dbReference type="Proteomes" id="UP000218811">
    <property type="component" value="Unassembled WGS sequence"/>
</dbReference>